<comment type="similarity">
    <text evidence="1">Belongs to the short-chain dehydrogenases/reductases (SDR) family.</text>
</comment>
<dbReference type="SUPFAM" id="SSF51735">
    <property type="entry name" value="NAD(P)-binding Rossmann-fold domains"/>
    <property type="match status" value="1"/>
</dbReference>
<dbReference type="InterPro" id="IPR036291">
    <property type="entry name" value="NAD(P)-bd_dom_sf"/>
</dbReference>
<evidence type="ECO:0000256" key="2">
    <source>
        <dbReference type="ARBA" id="ARBA00023002"/>
    </source>
</evidence>
<name>A0A222DXS0_9RHOB</name>
<dbReference type="SMART" id="SM00822">
    <property type="entry name" value="PKS_KR"/>
    <property type="match status" value="1"/>
</dbReference>
<accession>A0A222DXS0</accession>
<feature type="domain" description="Ketoreductase" evidence="3">
    <location>
        <begin position="17"/>
        <end position="209"/>
    </location>
</feature>
<dbReference type="InterPro" id="IPR057326">
    <property type="entry name" value="KR_dom"/>
</dbReference>
<dbReference type="CDD" id="cd05233">
    <property type="entry name" value="SDR_c"/>
    <property type="match status" value="1"/>
</dbReference>
<sequence>MDETRKKTAVHPDLRGASVFITGGGAGIGAALTEAFLQQGAKVAFVQRSDVSVFCDRMETRHGNRPLFIRCDVTDEPALRAAMAKAARAHGPITVLINNAANDTRHDTLTTSSAEWDALIAVNLKSYFLTTQIAVPMMQAAGGGAIVNFSSISYMVGMGEMTAYTTANGAITAMTRGHAREFGGEGIRVNAVAPGWVLTERQLRLWADEEALAAFLPKQCLGRHLEPMDLAGPVLFLASEASAMITGQCLAVDGGVVTVAA</sequence>
<dbReference type="KEGG" id="aht:ANTHELSMS3_00004"/>
<dbReference type="PRINTS" id="PR00080">
    <property type="entry name" value="SDRFAMILY"/>
</dbReference>
<dbReference type="GO" id="GO:0016616">
    <property type="term" value="F:oxidoreductase activity, acting on the CH-OH group of donors, NAD or NADP as acceptor"/>
    <property type="evidence" value="ECO:0007669"/>
    <property type="project" value="UniProtKB-ARBA"/>
</dbReference>
<dbReference type="InterPro" id="IPR002347">
    <property type="entry name" value="SDR_fam"/>
</dbReference>
<dbReference type="PRINTS" id="PR00081">
    <property type="entry name" value="GDHRDH"/>
</dbReference>
<proteinExistence type="inferred from homology"/>
<gene>
    <name evidence="4" type="ORF">ANTHELSMS3_00004</name>
</gene>
<dbReference type="Proteomes" id="UP000203589">
    <property type="component" value="Chromosome"/>
</dbReference>
<dbReference type="AlphaFoldDB" id="A0A222DXS0"/>
<organism evidence="4 5">
    <name type="scientific">Antarctobacter heliothermus</name>
    <dbReference type="NCBI Taxonomy" id="74033"/>
    <lineage>
        <taxon>Bacteria</taxon>
        <taxon>Pseudomonadati</taxon>
        <taxon>Pseudomonadota</taxon>
        <taxon>Alphaproteobacteria</taxon>
        <taxon>Rhodobacterales</taxon>
        <taxon>Roseobacteraceae</taxon>
        <taxon>Antarctobacter</taxon>
    </lineage>
</organism>
<evidence type="ECO:0000313" key="4">
    <source>
        <dbReference type="EMBL" id="ASP18730.1"/>
    </source>
</evidence>
<dbReference type="RefSeq" id="WP_094033076.1">
    <property type="nucleotide sequence ID" value="NZ_CP022540.1"/>
</dbReference>
<dbReference type="Gene3D" id="3.40.50.720">
    <property type="entry name" value="NAD(P)-binding Rossmann-like Domain"/>
    <property type="match status" value="1"/>
</dbReference>
<evidence type="ECO:0000259" key="3">
    <source>
        <dbReference type="SMART" id="SM00822"/>
    </source>
</evidence>
<reference evidence="4 5" key="1">
    <citation type="submission" date="2017-07" db="EMBL/GenBank/DDBJ databases">
        <title>Genome Sequence of Antarctobacter heliothermus Strain SMS3 Isolated from a culture of the Diatom Skeletonema marinoi.</title>
        <authorList>
            <person name="Topel M."/>
            <person name="Pinder M.I.M."/>
            <person name="Johansson O.N."/>
            <person name="Kourtchenko O."/>
            <person name="Godhe A."/>
            <person name="Clarke A.K."/>
        </authorList>
    </citation>
    <scope>NUCLEOTIDE SEQUENCE [LARGE SCALE GENOMIC DNA]</scope>
    <source>
        <strain evidence="4 5">SMS3</strain>
    </source>
</reference>
<keyword evidence="2" id="KW-0560">Oxidoreductase</keyword>
<protein>
    <submittedName>
        <fullName evidence="4">3-ketoacyl-ACP reductase</fullName>
    </submittedName>
</protein>
<evidence type="ECO:0000313" key="5">
    <source>
        <dbReference type="Proteomes" id="UP000203589"/>
    </source>
</evidence>
<keyword evidence="5" id="KW-1185">Reference proteome</keyword>
<dbReference type="EMBL" id="CP022540">
    <property type="protein sequence ID" value="ASP18730.1"/>
    <property type="molecule type" value="Genomic_DNA"/>
</dbReference>
<dbReference type="OrthoDB" id="9789398at2"/>
<evidence type="ECO:0000256" key="1">
    <source>
        <dbReference type="ARBA" id="ARBA00006484"/>
    </source>
</evidence>
<dbReference type="PANTHER" id="PTHR42760:SF133">
    <property type="entry name" value="3-OXOACYL-[ACYL-CARRIER-PROTEIN] REDUCTASE"/>
    <property type="match status" value="1"/>
</dbReference>
<dbReference type="Pfam" id="PF13561">
    <property type="entry name" value="adh_short_C2"/>
    <property type="match status" value="1"/>
</dbReference>
<dbReference type="PANTHER" id="PTHR42760">
    <property type="entry name" value="SHORT-CHAIN DEHYDROGENASES/REDUCTASES FAMILY MEMBER"/>
    <property type="match status" value="1"/>
</dbReference>
<dbReference type="FunFam" id="3.40.50.720:FF:000084">
    <property type="entry name" value="Short-chain dehydrogenase reductase"/>
    <property type="match status" value="1"/>
</dbReference>